<name>A0A4S2JM80_9HYME</name>
<dbReference type="Proteomes" id="UP000310200">
    <property type="component" value="Unassembled WGS sequence"/>
</dbReference>
<proteinExistence type="predicted"/>
<reference evidence="1 2" key="1">
    <citation type="journal article" date="2019" name="Philos. Trans. R. Soc. Lond., B, Biol. Sci.">
        <title>Ant behaviour and brain gene expression of defending hosts depend on the ecological success of the intruding social parasite.</title>
        <authorList>
            <person name="Kaur R."/>
            <person name="Stoldt M."/>
            <person name="Jongepier E."/>
            <person name="Feldmeyer B."/>
            <person name="Menzel F."/>
            <person name="Bornberg-Bauer E."/>
            <person name="Foitzik S."/>
        </authorList>
    </citation>
    <scope>NUCLEOTIDE SEQUENCE [LARGE SCALE GENOMIC DNA]</scope>
    <source>
        <tissue evidence="1">Whole body</tissue>
    </source>
</reference>
<evidence type="ECO:0000313" key="1">
    <source>
        <dbReference type="EMBL" id="TGZ35058.1"/>
    </source>
</evidence>
<dbReference type="AlphaFoldDB" id="A0A4S2JM80"/>
<keyword evidence="2" id="KW-1185">Reference proteome</keyword>
<accession>A0A4S2JM80</accession>
<protein>
    <submittedName>
        <fullName evidence="1">Uncharacterized protein</fullName>
    </submittedName>
</protein>
<evidence type="ECO:0000313" key="2">
    <source>
        <dbReference type="Proteomes" id="UP000310200"/>
    </source>
</evidence>
<gene>
    <name evidence="1" type="ORF">DBV15_08989</name>
</gene>
<organism evidence="1 2">
    <name type="scientific">Temnothorax longispinosus</name>
    <dbReference type="NCBI Taxonomy" id="300112"/>
    <lineage>
        <taxon>Eukaryota</taxon>
        <taxon>Metazoa</taxon>
        <taxon>Ecdysozoa</taxon>
        <taxon>Arthropoda</taxon>
        <taxon>Hexapoda</taxon>
        <taxon>Insecta</taxon>
        <taxon>Pterygota</taxon>
        <taxon>Neoptera</taxon>
        <taxon>Endopterygota</taxon>
        <taxon>Hymenoptera</taxon>
        <taxon>Apocrita</taxon>
        <taxon>Aculeata</taxon>
        <taxon>Formicoidea</taxon>
        <taxon>Formicidae</taxon>
        <taxon>Myrmicinae</taxon>
        <taxon>Temnothorax</taxon>
    </lineage>
</organism>
<dbReference type="EMBL" id="QBLH01003719">
    <property type="protein sequence ID" value="TGZ35058.1"/>
    <property type="molecule type" value="Genomic_DNA"/>
</dbReference>
<comment type="caution">
    <text evidence="1">The sequence shown here is derived from an EMBL/GenBank/DDBJ whole genome shotgun (WGS) entry which is preliminary data.</text>
</comment>
<sequence length="166" mass="18106">MKLRSKLGDRLSSVLAHGVSTTIDRCPVGVIGRSVDPEDEGAGETGARARGRKRAKSVGLIAGASCVVKLHQFSARKTGQESPRAFKGLNETGTFKEEGFYEREILQQTVCTHLTDQYTSEDVARTKLPCYIPVCLFIPHRAKTFAAITQLKLEATLLSGLSLKKE</sequence>